<dbReference type="InterPro" id="IPR043519">
    <property type="entry name" value="NT_sf"/>
</dbReference>
<sequence length="419" mass="45622">MEAVDDGIGEADRLVLEGLRSAGKAWIVGGWVREALSGRKKTDIDIATTLLPSEVKELFPRSLMVGAKYGTVMVRLDESISDDMWEVTTLRKEGSYGDGRRPDQVEFGQSIEDDLARRDFTINAMAIDSDGDLIDPFDGHSDLKEGILRAVGYPLGDPAVPGERLGEDGLRIMRAYRFLDSADGMRSMEGSLRSAVKDNLEMLDVVSRERIGVEMMRILGGGNPGEVVSQMLEDGVMGRVMPEIACTAAPSFCEDSIVNLALLCSDEPSEGGDMVTELRSALVLAKQQLRLVAFLHDARGASLSTEVGRLRRFRAALPAEWRSAFTAYSLGLGRDTEEFSGALESLSPLIAGNAPLVNGTALVEATGLEPGPRMGRLKGLLHRIQVERDLSTSGEVLSVLDEMDWRDSDYESWPALGWP</sequence>
<evidence type="ECO:0000256" key="2">
    <source>
        <dbReference type="ARBA" id="ARBA00022679"/>
    </source>
</evidence>
<dbReference type="InterPro" id="IPR032828">
    <property type="entry name" value="PolyA_RNA-bd"/>
</dbReference>
<dbReference type="SUPFAM" id="SSF81891">
    <property type="entry name" value="Poly A polymerase C-terminal region-like"/>
    <property type="match status" value="1"/>
</dbReference>
<evidence type="ECO:0000259" key="8">
    <source>
        <dbReference type="Pfam" id="PF01743"/>
    </source>
</evidence>
<dbReference type="GO" id="GO:0004810">
    <property type="term" value="F:CCA tRNA nucleotidyltransferase activity"/>
    <property type="evidence" value="ECO:0007669"/>
    <property type="project" value="UniProtKB-EC"/>
</dbReference>
<dbReference type="GO" id="GO:0000166">
    <property type="term" value="F:nucleotide binding"/>
    <property type="evidence" value="ECO:0007669"/>
    <property type="project" value="UniProtKB-KW"/>
</dbReference>
<proteinExistence type="predicted"/>
<organism evidence="10">
    <name type="scientific">uncultured marine group II/III euryarchaeote AD1000_68_A11</name>
    <dbReference type="NCBI Taxonomy" id="1457800"/>
    <lineage>
        <taxon>Archaea</taxon>
        <taxon>Methanobacteriati</taxon>
        <taxon>Methanobacteriota</taxon>
        <taxon>environmental samples</taxon>
    </lineage>
</organism>
<dbReference type="Pfam" id="PF01743">
    <property type="entry name" value="PolyA_pol"/>
    <property type="match status" value="1"/>
</dbReference>
<evidence type="ECO:0000256" key="4">
    <source>
        <dbReference type="ARBA" id="ARBA00022695"/>
    </source>
</evidence>
<reference evidence="10" key="1">
    <citation type="journal article" date="2014" name="Genome Biol. Evol.">
        <title>Pangenome evidence for extensive interdomain horizontal transfer affecting lineage core and shell genes in uncultured planktonic thaumarchaeota and euryarchaeota.</title>
        <authorList>
            <person name="Deschamps P."/>
            <person name="Zivanovic Y."/>
            <person name="Moreira D."/>
            <person name="Rodriguez-Valera F."/>
            <person name="Lopez-Garcia P."/>
        </authorList>
    </citation>
    <scope>NUCLEOTIDE SEQUENCE</scope>
</reference>
<dbReference type="CDD" id="cd05398">
    <property type="entry name" value="NT_ClassII-CCAase"/>
    <property type="match status" value="1"/>
</dbReference>
<keyword evidence="3" id="KW-0819">tRNA processing</keyword>
<evidence type="ECO:0000256" key="7">
    <source>
        <dbReference type="ARBA" id="ARBA00022842"/>
    </source>
</evidence>
<evidence type="ECO:0000259" key="9">
    <source>
        <dbReference type="Pfam" id="PF12627"/>
    </source>
</evidence>
<dbReference type="AlphaFoldDB" id="A0A075FVA2"/>
<dbReference type="EMBL" id="KF900456">
    <property type="protein sequence ID" value="AIE95605.1"/>
    <property type="molecule type" value="Genomic_DNA"/>
</dbReference>
<dbReference type="PANTHER" id="PTHR46173:SF1">
    <property type="entry name" value="CCA TRNA NUCLEOTIDYLTRANSFERASE 1, MITOCHONDRIAL"/>
    <property type="match status" value="1"/>
</dbReference>
<evidence type="ECO:0000256" key="3">
    <source>
        <dbReference type="ARBA" id="ARBA00022694"/>
    </source>
</evidence>
<comment type="cofactor">
    <cofactor evidence="1">
        <name>Mg(2+)</name>
        <dbReference type="ChEBI" id="CHEBI:18420"/>
    </cofactor>
</comment>
<feature type="domain" description="tRNA nucleotidyltransferase/poly(A) polymerase RNA and SrmB- binding" evidence="9">
    <location>
        <begin position="188"/>
        <end position="245"/>
    </location>
</feature>
<feature type="domain" description="Poly A polymerase head" evidence="8">
    <location>
        <begin position="25"/>
        <end position="149"/>
    </location>
</feature>
<evidence type="ECO:0000256" key="6">
    <source>
        <dbReference type="ARBA" id="ARBA00022741"/>
    </source>
</evidence>
<keyword evidence="4 10" id="KW-0548">Nucleotidyltransferase</keyword>
<name>A0A075FVA2_9EURY</name>
<dbReference type="GO" id="GO:0046872">
    <property type="term" value="F:metal ion binding"/>
    <property type="evidence" value="ECO:0007669"/>
    <property type="project" value="UniProtKB-KW"/>
</dbReference>
<keyword evidence="6" id="KW-0547">Nucleotide-binding</keyword>
<dbReference type="Gene3D" id="1.10.3090.10">
    <property type="entry name" value="cca-adding enzyme, domain 2"/>
    <property type="match status" value="1"/>
</dbReference>
<dbReference type="SUPFAM" id="SSF81301">
    <property type="entry name" value="Nucleotidyltransferase"/>
    <property type="match status" value="1"/>
</dbReference>
<dbReference type="InterPro" id="IPR050264">
    <property type="entry name" value="Bact_CCA-adding_enz_type3_sf"/>
</dbReference>
<dbReference type="InterPro" id="IPR002646">
    <property type="entry name" value="PolA_pol_head_dom"/>
</dbReference>
<protein>
    <submittedName>
        <fullName evidence="10">tRNA (Cca)</fullName>
        <ecNumber evidence="10">2.7.7.72</ecNumber>
    </submittedName>
</protein>
<evidence type="ECO:0000313" key="10">
    <source>
        <dbReference type="EMBL" id="AIE95605.1"/>
    </source>
</evidence>
<evidence type="ECO:0000256" key="1">
    <source>
        <dbReference type="ARBA" id="ARBA00001946"/>
    </source>
</evidence>
<evidence type="ECO:0000256" key="5">
    <source>
        <dbReference type="ARBA" id="ARBA00022723"/>
    </source>
</evidence>
<dbReference type="PANTHER" id="PTHR46173">
    <property type="entry name" value="CCA TRNA NUCLEOTIDYLTRANSFERASE 1, MITOCHONDRIAL"/>
    <property type="match status" value="1"/>
</dbReference>
<dbReference type="EC" id="2.7.7.72" evidence="10"/>
<gene>
    <name evidence="10" type="primary">cca</name>
</gene>
<dbReference type="Pfam" id="PF12627">
    <property type="entry name" value="PolyA_pol_RNAbd"/>
    <property type="match status" value="1"/>
</dbReference>
<accession>A0A075FVA2</accession>
<keyword evidence="2 10" id="KW-0808">Transferase</keyword>
<dbReference type="Gene3D" id="3.30.460.10">
    <property type="entry name" value="Beta Polymerase, domain 2"/>
    <property type="match status" value="1"/>
</dbReference>
<dbReference type="GO" id="GO:0000049">
    <property type="term" value="F:tRNA binding"/>
    <property type="evidence" value="ECO:0007669"/>
    <property type="project" value="TreeGrafter"/>
</dbReference>
<dbReference type="GO" id="GO:0008033">
    <property type="term" value="P:tRNA processing"/>
    <property type="evidence" value="ECO:0007669"/>
    <property type="project" value="UniProtKB-KW"/>
</dbReference>
<keyword evidence="7" id="KW-0460">Magnesium</keyword>
<keyword evidence="5" id="KW-0479">Metal-binding</keyword>